<organism evidence="1 2">
    <name type="scientific">Allacma fusca</name>
    <dbReference type="NCBI Taxonomy" id="39272"/>
    <lineage>
        <taxon>Eukaryota</taxon>
        <taxon>Metazoa</taxon>
        <taxon>Ecdysozoa</taxon>
        <taxon>Arthropoda</taxon>
        <taxon>Hexapoda</taxon>
        <taxon>Collembola</taxon>
        <taxon>Symphypleona</taxon>
        <taxon>Sminthuridae</taxon>
        <taxon>Allacma</taxon>
    </lineage>
</organism>
<dbReference type="Proteomes" id="UP000708208">
    <property type="component" value="Unassembled WGS sequence"/>
</dbReference>
<proteinExistence type="predicted"/>
<evidence type="ECO:0000313" key="1">
    <source>
        <dbReference type="EMBL" id="CAG7786200.1"/>
    </source>
</evidence>
<dbReference type="EMBL" id="CAJVCH010312608">
    <property type="protein sequence ID" value="CAG7786200.1"/>
    <property type="molecule type" value="Genomic_DNA"/>
</dbReference>
<name>A0A8J2KGF7_9HEXA</name>
<evidence type="ECO:0000313" key="2">
    <source>
        <dbReference type="Proteomes" id="UP000708208"/>
    </source>
</evidence>
<gene>
    <name evidence="1" type="ORF">AFUS01_LOCUS24778</name>
</gene>
<protein>
    <submittedName>
        <fullName evidence="1">Uncharacterized protein</fullName>
    </submittedName>
</protein>
<reference evidence="1" key="1">
    <citation type="submission" date="2021-06" db="EMBL/GenBank/DDBJ databases">
        <authorList>
            <person name="Hodson N. C."/>
            <person name="Mongue J. A."/>
            <person name="Jaron S. K."/>
        </authorList>
    </citation>
    <scope>NUCLEOTIDE SEQUENCE</scope>
</reference>
<dbReference type="AlphaFoldDB" id="A0A8J2KGF7"/>
<comment type="caution">
    <text evidence="1">The sequence shown here is derived from an EMBL/GenBank/DDBJ whole genome shotgun (WGS) entry which is preliminary data.</text>
</comment>
<accession>A0A8J2KGF7</accession>
<sequence length="146" mass="16641">MAKGQGKNGGYGILYLVGSVGSRDRSERHRNGTDDGVVANFVWGKNAGNQKVLGKSLGVQEPNRGHYFEKCFGFGDRHMNWEELQVGRSLQWYQLWSQGYLLRRGLQDQQSLNYGKRQGSLEQGKRQRSLKQGKIQFKGFLRKFLG</sequence>
<keyword evidence="2" id="KW-1185">Reference proteome</keyword>